<sequence>MQNLYMYDRIIQDQINIPEQLLSKYLDLGLNETELVIILHIYRFHLRGNDLPSLEELSQFMTLEEQDIARCLSQLKKKGYLDIIRQNQGNLIDERYTLEPLFKAIYANNDKKIGEEDHIANLFILFEQEFGRILSPIEIETINQWLDEDGFQPAVIKAALREAVLMGKLNFRYIDRILNEWKKKGVQTVQDARKASKAFHTNSKEKTGKKHSRDTSVYYNWLEDDA</sequence>
<feature type="domain" description="DnaB/C C-terminal" evidence="2">
    <location>
        <begin position="125"/>
        <end position="195"/>
    </location>
</feature>
<feature type="domain" description="DnaD N-terminal" evidence="3">
    <location>
        <begin position="17"/>
        <end position="109"/>
    </location>
</feature>
<evidence type="ECO:0000256" key="1">
    <source>
        <dbReference type="ARBA" id="ARBA00093462"/>
    </source>
</evidence>
<dbReference type="InterPro" id="IPR036390">
    <property type="entry name" value="WH_DNA-bd_sf"/>
</dbReference>
<dbReference type="RefSeq" id="WP_243646746.1">
    <property type="nucleotide sequence ID" value="NZ_SMAN01000003.1"/>
</dbReference>
<accession>A0A4R3N864</accession>
<dbReference type="SUPFAM" id="SSF46785">
    <property type="entry name" value="Winged helix' DNA-binding domain"/>
    <property type="match status" value="1"/>
</dbReference>
<organism evidence="4 5">
    <name type="scientific">Melghiribacillus thermohalophilus</name>
    <dbReference type="NCBI Taxonomy" id="1324956"/>
    <lineage>
        <taxon>Bacteria</taxon>
        <taxon>Bacillati</taxon>
        <taxon>Bacillota</taxon>
        <taxon>Bacilli</taxon>
        <taxon>Bacillales</taxon>
        <taxon>Bacillaceae</taxon>
        <taxon>Melghiribacillus</taxon>
    </lineage>
</organism>
<dbReference type="InterPro" id="IPR053843">
    <property type="entry name" value="DnaD_N"/>
</dbReference>
<keyword evidence="5" id="KW-1185">Reference proteome</keyword>
<dbReference type="EMBL" id="SMAN01000003">
    <property type="protein sequence ID" value="TCT25543.1"/>
    <property type="molecule type" value="Genomic_DNA"/>
</dbReference>
<dbReference type="SUPFAM" id="SSF158499">
    <property type="entry name" value="DnaD domain-like"/>
    <property type="match status" value="1"/>
</dbReference>
<protein>
    <submittedName>
        <fullName evidence="4">DNA replication protein DnaD</fullName>
    </submittedName>
</protein>
<evidence type="ECO:0000313" key="4">
    <source>
        <dbReference type="EMBL" id="TCT25543.1"/>
    </source>
</evidence>
<dbReference type="PANTHER" id="PTHR37293">
    <property type="entry name" value="PHAGE REPLICATION PROTEIN-RELATED"/>
    <property type="match status" value="1"/>
</dbReference>
<dbReference type="Gene3D" id="1.10.10.10">
    <property type="entry name" value="Winged helix-like DNA-binding domain superfamily/Winged helix DNA-binding domain"/>
    <property type="match status" value="1"/>
</dbReference>
<dbReference type="InterPro" id="IPR034829">
    <property type="entry name" value="DnaD-like_sf"/>
</dbReference>
<evidence type="ECO:0000259" key="2">
    <source>
        <dbReference type="Pfam" id="PF07261"/>
    </source>
</evidence>
<comment type="caution">
    <text evidence="4">The sequence shown here is derived from an EMBL/GenBank/DDBJ whole genome shotgun (WGS) entry which is preliminary data.</text>
</comment>
<dbReference type="Gene3D" id="1.10.10.630">
    <property type="entry name" value="DnaD domain-like"/>
    <property type="match status" value="1"/>
</dbReference>
<proteinExistence type="inferred from homology"/>
<dbReference type="InterPro" id="IPR006343">
    <property type="entry name" value="DnaB/C_C"/>
</dbReference>
<dbReference type="NCBIfam" id="TIGR01446">
    <property type="entry name" value="DnaD_dom"/>
    <property type="match status" value="1"/>
</dbReference>
<dbReference type="InterPro" id="IPR053162">
    <property type="entry name" value="DnaD"/>
</dbReference>
<dbReference type="AlphaFoldDB" id="A0A4R3N864"/>
<dbReference type="Pfam" id="PF21984">
    <property type="entry name" value="DnaD_N"/>
    <property type="match status" value="1"/>
</dbReference>
<gene>
    <name evidence="4" type="ORF">EDD68_10398</name>
</gene>
<dbReference type="InterPro" id="IPR036388">
    <property type="entry name" value="WH-like_DNA-bd_sf"/>
</dbReference>
<comment type="similarity">
    <text evidence="1">Belongs to the DnaB/DnaD family.</text>
</comment>
<dbReference type="PANTHER" id="PTHR37293:SF6">
    <property type="entry name" value="DNA REPLICATION PROTEIN DNAD"/>
    <property type="match status" value="1"/>
</dbReference>
<evidence type="ECO:0000313" key="5">
    <source>
        <dbReference type="Proteomes" id="UP000294650"/>
    </source>
</evidence>
<evidence type="ECO:0000259" key="3">
    <source>
        <dbReference type="Pfam" id="PF21984"/>
    </source>
</evidence>
<dbReference type="Pfam" id="PF07261">
    <property type="entry name" value="DnaB_2"/>
    <property type="match status" value="1"/>
</dbReference>
<name>A0A4R3N864_9BACI</name>
<reference evidence="4 5" key="1">
    <citation type="submission" date="2019-03" db="EMBL/GenBank/DDBJ databases">
        <title>Genomic Encyclopedia of Type Strains, Phase IV (KMG-IV): sequencing the most valuable type-strain genomes for metagenomic binning, comparative biology and taxonomic classification.</title>
        <authorList>
            <person name="Goeker M."/>
        </authorList>
    </citation>
    <scope>NUCLEOTIDE SEQUENCE [LARGE SCALE GENOMIC DNA]</scope>
    <source>
        <strain evidence="4 5">DSM 25894</strain>
    </source>
</reference>
<dbReference type="Proteomes" id="UP000294650">
    <property type="component" value="Unassembled WGS sequence"/>
</dbReference>